<protein>
    <submittedName>
        <fullName evidence="2">Uncharacterized protein</fullName>
    </submittedName>
</protein>
<keyword evidence="3" id="KW-1185">Reference proteome</keyword>
<proteinExistence type="predicted"/>
<gene>
    <name evidence="2" type="ORF">EJ08DRAFT_702390</name>
</gene>
<dbReference type="OrthoDB" id="3773529at2759"/>
<comment type="caution">
    <text evidence="2">The sequence shown here is derived from an EMBL/GenBank/DDBJ whole genome shotgun (WGS) entry which is preliminary data.</text>
</comment>
<dbReference type="AlphaFoldDB" id="A0A9P4TTL1"/>
<feature type="region of interest" description="Disordered" evidence="1">
    <location>
        <begin position="266"/>
        <end position="323"/>
    </location>
</feature>
<accession>A0A9P4TTL1</accession>
<evidence type="ECO:0000256" key="1">
    <source>
        <dbReference type="SAM" id="MobiDB-lite"/>
    </source>
</evidence>
<dbReference type="EMBL" id="MU007107">
    <property type="protein sequence ID" value="KAF2420716.1"/>
    <property type="molecule type" value="Genomic_DNA"/>
</dbReference>
<dbReference type="Proteomes" id="UP000800235">
    <property type="component" value="Unassembled WGS sequence"/>
</dbReference>
<reference evidence="2" key="1">
    <citation type="journal article" date="2020" name="Stud. Mycol.">
        <title>101 Dothideomycetes genomes: a test case for predicting lifestyles and emergence of pathogens.</title>
        <authorList>
            <person name="Haridas S."/>
            <person name="Albert R."/>
            <person name="Binder M."/>
            <person name="Bloem J."/>
            <person name="Labutti K."/>
            <person name="Salamov A."/>
            <person name="Andreopoulos B."/>
            <person name="Baker S."/>
            <person name="Barry K."/>
            <person name="Bills G."/>
            <person name="Bluhm B."/>
            <person name="Cannon C."/>
            <person name="Castanera R."/>
            <person name="Culley D."/>
            <person name="Daum C."/>
            <person name="Ezra D."/>
            <person name="Gonzalez J."/>
            <person name="Henrissat B."/>
            <person name="Kuo A."/>
            <person name="Liang C."/>
            <person name="Lipzen A."/>
            <person name="Lutzoni F."/>
            <person name="Magnuson J."/>
            <person name="Mondo S."/>
            <person name="Nolan M."/>
            <person name="Ohm R."/>
            <person name="Pangilinan J."/>
            <person name="Park H.-J."/>
            <person name="Ramirez L."/>
            <person name="Alfaro M."/>
            <person name="Sun H."/>
            <person name="Tritt A."/>
            <person name="Yoshinaga Y."/>
            <person name="Zwiers L.-H."/>
            <person name="Turgeon B."/>
            <person name="Goodwin S."/>
            <person name="Spatafora J."/>
            <person name="Crous P."/>
            <person name="Grigoriev I."/>
        </authorList>
    </citation>
    <scope>NUCLEOTIDE SEQUENCE</scope>
    <source>
        <strain evidence="2">CBS 130266</strain>
    </source>
</reference>
<evidence type="ECO:0000313" key="2">
    <source>
        <dbReference type="EMBL" id="KAF2420716.1"/>
    </source>
</evidence>
<name>A0A9P4TTL1_9PEZI</name>
<sequence length="334" mass="36549">MTPTNKDSRRASWKAINFAGSINWALDLQFLGPDNMEQPSRPYGGTGCVSGNLNPEPPKTPSLDIVAHDEFDVDLNRLCKFACVYDYCPDLICAFAAVDMEEGTEDFDQNDYQSSEDVRWKNRQSCMIFKDPALREPSLHACKPVYQEQLHQPKEEDRASNCGCTGFFPSNKTIPWEKIGCFILISSLKLVLEVGAQFIPGLGKALDAGLDMVGVAAHTLKYTYPDGEAPEDAYAWWLSPCGGSNVAPDDVKKVFGILSTIADGSSSFKPPKKIPKGSGWKGDGGNPRSPTKPRSMSHKGGKGGSERKKCKTPKSKETQRLGVARNTCRVQSAC</sequence>
<organism evidence="2 3">
    <name type="scientific">Tothia fuscella</name>
    <dbReference type="NCBI Taxonomy" id="1048955"/>
    <lineage>
        <taxon>Eukaryota</taxon>
        <taxon>Fungi</taxon>
        <taxon>Dikarya</taxon>
        <taxon>Ascomycota</taxon>
        <taxon>Pezizomycotina</taxon>
        <taxon>Dothideomycetes</taxon>
        <taxon>Pleosporomycetidae</taxon>
        <taxon>Venturiales</taxon>
        <taxon>Cylindrosympodiaceae</taxon>
        <taxon>Tothia</taxon>
    </lineage>
</organism>
<evidence type="ECO:0000313" key="3">
    <source>
        <dbReference type="Proteomes" id="UP000800235"/>
    </source>
</evidence>